<organism evidence="4 5">
    <name type="scientific">Halosimplex pelagicum</name>
    <dbReference type="NCBI Taxonomy" id="869886"/>
    <lineage>
        <taxon>Archaea</taxon>
        <taxon>Methanobacteriati</taxon>
        <taxon>Methanobacteriota</taxon>
        <taxon>Stenosarchaea group</taxon>
        <taxon>Halobacteria</taxon>
        <taxon>Halobacteriales</taxon>
        <taxon>Haloarculaceae</taxon>
        <taxon>Halosimplex</taxon>
    </lineage>
</organism>
<name>A0A7D5TC83_9EURY</name>
<keyword evidence="5" id="KW-1185">Reference proteome</keyword>
<dbReference type="PROSITE" id="PS51462">
    <property type="entry name" value="NUDIX"/>
    <property type="match status" value="1"/>
</dbReference>
<dbReference type="RefSeq" id="WP_179917798.1">
    <property type="nucleotide sequence ID" value="NZ_CP058909.1"/>
</dbReference>
<feature type="domain" description="Nudix hydrolase" evidence="3">
    <location>
        <begin position="37"/>
        <end position="184"/>
    </location>
</feature>
<dbReference type="EMBL" id="CP058909">
    <property type="protein sequence ID" value="QLH82729.1"/>
    <property type="molecule type" value="Genomic_DNA"/>
</dbReference>
<dbReference type="KEGG" id="hpel:HZS54_14340"/>
<keyword evidence="2" id="KW-0378">Hydrolase</keyword>
<protein>
    <submittedName>
        <fullName evidence="4">NUDIX domain-containing protein</fullName>
    </submittedName>
</protein>
<dbReference type="InterPro" id="IPR015797">
    <property type="entry name" value="NUDIX_hydrolase-like_dom_sf"/>
</dbReference>
<evidence type="ECO:0000313" key="4">
    <source>
        <dbReference type="EMBL" id="QLH82729.1"/>
    </source>
</evidence>
<dbReference type="GO" id="GO:0016787">
    <property type="term" value="F:hydrolase activity"/>
    <property type="evidence" value="ECO:0007669"/>
    <property type="project" value="UniProtKB-KW"/>
</dbReference>
<reference evidence="4 5" key="1">
    <citation type="submission" date="2020-07" db="EMBL/GenBank/DDBJ databases">
        <title>Halosimplex litoreum sp. nov. and Halosimplex rubrum sp. nov., isolated from different salt environments.</title>
        <authorList>
            <person name="Cui H."/>
        </authorList>
    </citation>
    <scope>NUCLEOTIDE SEQUENCE [LARGE SCALE GENOMIC DNA]</scope>
    <source>
        <strain evidence="4 5">R2</strain>
    </source>
</reference>
<accession>A0A7D5TC83</accession>
<dbReference type="SUPFAM" id="SSF55811">
    <property type="entry name" value="Nudix"/>
    <property type="match status" value="1"/>
</dbReference>
<gene>
    <name evidence="4" type="ORF">HZS54_14340</name>
</gene>
<dbReference type="PANTHER" id="PTHR43046">
    <property type="entry name" value="GDP-MANNOSE MANNOSYL HYDROLASE"/>
    <property type="match status" value="1"/>
</dbReference>
<dbReference type="PANTHER" id="PTHR43046:SF14">
    <property type="entry name" value="MUTT_NUDIX FAMILY PROTEIN"/>
    <property type="match status" value="1"/>
</dbReference>
<dbReference type="GeneID" id="56083791"/>
<proteinExistence type="predicted"/>
<dbReference type="Proteomes" id="UP000509346">
    <property type="component" value="Chromosome"/>
</dbReference>
<dbReference type="OrthoDB" id="40462at2157"/>
<comment type="cofactor">
    <cofactor evidence="1">
        <name>Mg(2+)</name>
        <dbReference type="ChEBI" id="CHEBI:18420"/>
    </cofactor>
</comment>
<dbReference type="Gene3D" id="3.90.79.10">
    <property type="entry name" value="Nucleoside Triphosphate Pyrophosphohydrolase"/>
    <property type="match status" value="1"/>
</dbReference>
<evidence type="ECO:0000313" key="5">
    <source>
        <dbReference type="Proteomes" id="UP000509346"/>
    </source>
</evidence>
<sequence length="196" mass="21268">MPNTPPDHCPDCGGRLEPVDPPAVQRCGDCGEYEFFNPIPTARVAVLDGTSSADEPSRADETSVLLAKVDVPDRDLWGTPGGMVEAGEDPDVAGARELDEETTLTVDPDDLALFDARTFVKFEATHKTCLCYAVDYADVSGTPRADDEVAAARFWTPAELAAADGHRLLTSWPESYKRLEWWVEEGRAALDRAGAE</sequence>
<evidence type="ECO:0000256" key="1">
    <source>
        <dbReference type="ARBA" id="ARBA00001946"/>
    </source>
</evidence>
<dbReference type="AlphaFoldDB" id="A0A7D5TC83"/>
<evidence type="ECO:0000256" key="2">
    <source>
        <dbReference type="ARBA" id="ARBA00022801"/>
    </source>
</evidence>
<dbReference type="Pfam" id="PF00293">
    <property type="entry name" value="NUDIX"/>
    <property type="match status" value="1"/>
</dbReference>
<dbReference type="InterPro" id="IPR000086">
    <property type="entry name" value="NUDIX_hydrolase_dom"/>
</dbReference>
<evidence type="ECO:0000259" key="3">
    <source>
        <dbReference type="PROSITE" id="PS51462"/>
    </source>
</evidence>